<dbReference type="KEGG" id="bbel:109487518"/>
<feature type="compositionally biased region" description="Polar residues" evidence="1">
    <location>
        <begin position="1"/>
        <end position="31"/>
    </location>
</feature>
<proteinExistence type="predicted"/>
<name>A0A6P5ABQ8_BRABE</name>
<feature type="compositionally biased region" description="Low complexity" evidence="1">
    <location>
        <begin position="280"/>
        <end position="294"/>
    </location>
</feature>
<sequence>MSLKQGKNSTVSPGPQQIQVQAQSGGPNSRTLRGGPPPRPEDYHQPRAIPAYTHPGSAAQQQGIPLQQGRHPHTAPSPHDMNKGGVSSQGPPPVVGTPPTGPSPGPQMSQQTQMYASVSMSQGHRSSQPGMGRHMQHHKGGPRQIPKHQGPRQGHQPQYYRSSGPTANGRVPYQTGPRYSAPQTVTSAPPPQMFQHPNQMIPGHVPQQAYPQPTLFIPQQYPPVLQYRPQAIPHFQPPQPTIQSATAYFQPAPQGPGPGGTQTTYRTGEQLQYFQSYGYAPQAQPMQTTQQQRPPSMPTGQITMIQQPPQPPQQVTPPLQQQHSAAAAAVAAEA</sequence>
<feature type="compositionally biased region" description="Polar residues" evidence="1">
    <location>
        <begin position="115"/>
        <end position="129"/>
    </location>
</feature>
<evidence type="ECO:0000313" key="3">
    <source>
        <dbReference type="RefSeq" id="XP_019647078.1"/>
    </source>
</evidence>
<accession>A0A6P5ABQ8</accession>
<feature type="compositionally biased region" description="Low complexity" evidence="1">
    <location>
        <begin position="316"/>
        <end position="334"/>
    </location>
</feature>
<organism evidence="2 3">
    <name type="scientific">Branchiostoma belcheri</name>
    <name type="common">Amphioxus</name>
    <dbReference type="NCBI Taxonomy" id="7741"/>
    <lineage>
        <taxon>Eukaryota</taxon>
        <taxon>Metazoa</taxon>
        <taxon>Chordata</taxon>
        <taxon>Cephalochordata</taxon>
        <taxon>Leptocardii</taxon>
        <taxon>Amphioxiformes</taxon>
        <taxon>Branchiostomatidae</taxon>
        <taxon>Branchiostoma</taxon>
    </lineage>
</organism>
<protein>
    <submittedName>
        <fullName evidence="3">Extensin-like isoform X1</fullName>
    </submittedName>
</protein>
<gene>
    <name evidence="3" type="primary">LOC109487518</name>
</gene>
<dbReference type="OrthoDB" id="10500396at2759"/>
<dbReference type="AlphaFoldDB" id="A0A6P5ABQ8"/>
<feature type="compositionally biased region" description="Pro residues" evidence="1">
    <location>
        <begin position="90"/>
        <end position="105"/>
    </location>
</feature>
<keyword evidence="2" id="KW-1185">Reference proteome</keyword>
<dbReference type="RefSeq" id="XP_019647078.1">
    <property type="nucleotide sequence ID" value="XM_019791519.1"/>
</dbReference>
<feature type="region of interest" description="Disordered" evidence="1">
    <location>
        <begin position="1"/>
        <end position="210"/>
    </location>
</feature>
<feature type="compositionally biased region" description="Polar residues" evidence="1">
    <location>
        <begin position="155"/>
        <end position="166"/>
    </location>
</feature>
<evidence type="ECO:0000313" key="2">
    <source>
        <dbReference type="Proteomes" id="UP000515135"/>
    </source>
</evidence>
<feature type="compositionally biased region" description="Basic residues" evidence="1">
    <location>
        <begin position="134"/>
        <end position="150"/>
    </location>
</feature>
<dbReference type="GeneID" id="109487518"/>
<evidence type="ECO:0000256" key="1">
    <source>
        <dbReference type="SAM" id="MobiDB-lite"/>
    </source>
</evidence>
<dbReference type="Proteomes" id="UP000515135">
    <property type="component" value="Unplaced"/>
</dbReference>
<reference evidence="3" key="1">
    <citation type="submission" date="2025-08" db="UniProtKB">
        <authorList>
            <consortium name="RefSeq"/>
        </authorList>
    </citation>
    <scope>IDENTIFICATION</scope>
    <source>
        <tissue evidence="3">Gonad</tissue>
    </source>
</reference>
<feature type="region of interest" description="Disordered" evidence="1">
    <location>
        <begin position="280"/>
        <end position="334"/>
    </location>
</feature>